<dbReference type="Proteomes" id="UP000549394">
    <property type="component" value="Unassembled WGS sequence"/>
</dbReference>
<dbReference type="SUPFAM" id="SSF48464">
    <property type="entry name" value="ENTH/VHS domain"/>
    <property type="match status" value="1"/>
</dbReference>
<dbReference type="PANTHER" id="PTHR12460">
    <property type="entry name" value="CYCLIN-DEPENDENT KINASE INHIBITOR-RELATED PROTEIN"/>
    <property type="match status" value="1"/>
</dbReference>
<protein>
    <recommendedName>
        <fullName evidence="5">Regulation of nuclear pre-mRNA domain-containing protein 2</fullName>
    </recommendedName>
</protein>
<proteinExistence type="predicted"/>
<evidence type="ECO:0000256" key="4">
    <source>
        <dbReference type="ARBA" id="ARBA00062892"/>
    </source>
</evidence>
<feature type="compositionally biased region" description="Polar residues" evidence="6">
    <location>
        <begin position="397"/>
        <end position="407"/>
    </location>
</feature>
<evidence type="ECO:0000256" key="5">
    <source>
        <dbReference type="ARBA" id="ARBA00067342"/>
    </source>
</evidence>
<dbReference type="PANTHER" id="PTHR12460:SF40">
    <property type="entry name" value="REGULATION OF NUCLEAR PRE-MRNA DOMAIN-CONTAINING PROTEIN 2"/>
    <property type="match status" value="1"/>
</dbReference>
<evidence type="ECO:0000313" key="8">
    <source>
        <dbReference type="EMBL" id="CAD5125642.1"/>
    </source>
</evidence>
<reference evidence="8 9" key="1">
    <citation type="submission" date="2020-08" db="EMBL/GenBank/DDBJ databases">
        <authorList>
            <person name="Hejnol A."/>
        </authorList>
    </citation>
    <scope>NUCLEOTIDE SEQUENCE [LARGE SCALE GENOMIC DNA]</scope>
</reference>
<dbReference type="SMART" id="SM00582">
    <property type="entry name" value="RPR"/>
    <property type="match status" value="1"/>
</dbReference>
<dbReference type="CDD" id="cd16981">
    <property type="entry name" value="CID_RPRD_like"/>
    <property type="match status" value="1"/>
</dbReference>
<evidence type="ECO:0000256" key="3">
    <source>
        <dbReference type="ARBA" id="ARBA00022990"/>
    </source>
</evidence>
<name>A0A7I8WBW3_9ANNE</name>
<keyword evidence="3" id="KW-0007">Acetylation</keyword>
<comment type="subunit">
    <text evidence="4">Associates with the RNA polymerase II complex.</text>
</comment>
<dbReference type="Pfam" id="PF04818">
    <property type="entry name" value="CID"/>
    <property type="match status" value="1"/>
</dbReference>
<dbReference type="Gene3D" id="1.25.40.90">
    <property type="match status" value="1"/>
</dbReference>
<dbReference type="OrthoDB" id="10069473at2759"/>
<feature type="region of interest" description="Disordered" evidence="6">
    <location>
        <begin position="445"/>
        <end position="476"/>
    </location>
</feature>
<dbReference type="GO" id="GO:0031124">
    <property type="term" value="P:mRNA 3'-end processing"/>
    <property type="evidence" value="ECO:0007669"/>
    <property type="project" value="TreeGrafter"/>
</dbReference>
<keyword evidence="9" id="KW-1185">Reference proteome</keyword>
<accession>A0A7I8WBW3</accession>
<feature type="domain" description="CID" evidence="7">
    <location>
        <begin position="3"/>
        <end position="133"/>
    </location>
</feature>
<evidence type="ECO:0000313" key="9">
    <source>
        <dbReference type="Proteomes" id="UP000549394"/>
    </source>
</evidence>
<dbReference type="InterPro" id="IPR006569">
    <property type="entry name" value="CID_dom"/>
</dbReference>
<dbReference type="FunFam" id="1.25.40.90:FF:000020">
    <property type="entry name" value="regulation of nuclear pre-mRNA domain-containing protein 2 isoform X1"/>
    <property type="match status" value="1"/>
</dbReference>
<organism evidence="8 9">
    <name type="scientific">Dimorphilus gyrociliatus</name>
    <dbReference type="NCBI Taxonomy" id="2664684"/>
    <lineage>
        <taxon>Eukaryota</taxon>
        <taxon>Metazoa</taxon>
        <taxon>Spiralia</taxon>
        <taxon>Lophotrochozoa</taxon>
        <taxon>Annelida</taxon>
        <taxon>Polychaeta</taxon>
        <taxon>Polychaeta incertae sedis</taxon>
        <taxon>Dinophilidae</taxon>
        <taxon>Dimorphilus</taxon>
    </lineage>
</organism>
<sequence>MSSKKLNEANVQKKLKEVENTIDSIQTLSLWIIHHKANHERIVDLWLKSLQEATLAHRVTLFNLCNDVVQNCKRKHAPMYQDSFKRVLTDAAEYVKDEAIRQKITRLVKIWADRKVYDKEFLVNLAGILDGRKVDTDASHVASVVDDFKPEKILKRANSLNPIKAKTENLDKALRNARVDASNIEAIKQLKDLNQGKEFYQNFEDSVVKLKTYVGYLKDEIVQRKSLIEVLEEGSNYYSTQENDAKIVAKAYKNFGKRMQNCSTLLDQKIKILPEPATDDREQVDMDLEDDQDLDLQLSPIAPESMKPLPNRVPPMVKNTAASFMGNSNMGQQIQTLELNQNDPRSRRREKNTGMEFLSNLFAHNEHGNKMPTSFMPEAWRNSGSQGDTRKPAHPSSVPSPYTSNRPLNPPTPNYYHNRASIPRTGIELDPIAADQQKFIERLKDSRQPSSFQRVEEELHSDGTPVHDENSGLALI</sequence>
<feature type="compositionally biased region" description="Basic and acidic residues" evidence="6">
    <location>
        <begin position="454"/>
        <end position="470"/>
    </location>
</feature>
<dbReference type="PROSITE" id="PS51391">
    <property type="entry name" value="CID"/>
    <property type="match status" value="1"/>
</dbReference>
<keyword evidence="2" id="KW-0597">Phosphoprotein</keyword>
<dbReference type="EMBL" id="CAJFCJ010000028">
    <property type="protein sequence ID" value="CAD5125642.1"/>
    <property type="molecule type" value="Genomic_DNA"/>
</dbReference>
<comment type="caution">
    <text evidence="8">The sequence shown here is derived from an EMBL/GenBank/DDBJ whole genome shotgun (WGS) entry which is preliminary data.</text>
</comment>
<keyword evidence="1" id="KW-0488">Methylation</keyword>
<evidence type="ECO:0000256" key="1">
    <source>
        <dbReference type="ARBA" id="ARBA00022481"/>
    </source>
</evidence>
<dbReference type="Gene3D" id="6.10.250.2560">
    <property type="match status" value="1"/>
</dbReference>
<gene>
    <name evidence="8" type="ORF">DGYR_LOCUS12988</name>
</gene>
<dbReference type="InterPro" id="IPR008942">
    <property type="entry name" value="ENTH_VHS"/>
</dbReference>
<feature type="region of interest" description="Disordered" evidence="6">
    <location>
        <begin position="364"/>
        <end position="419"/>
    </location>
</feature>
<evidence type="ECO:0000256" key="2">
    <source>
        <dbReference type="ARBA" id="ARBA00022553"/>
    </source>
</evidence>
<dbReference type="GO" id="GO:0000993">
    <property type="term" value="F:RNA polymerase II complex binding"/>
    <property type="evidence" value="ECO:0007669"/>
    <property type="project" value="TreeGrafter"/>
</dbReference>
<evidence type="ECO:0000259" key="7">
    <source>
        <dbReference type="PROSITE" id="PS51391"/>
    </source>
</evidence>
<dbReference type="AlphaFoldDB" id="A0A7I8WBW3"/>
<evidence type="ECO:0000256" key="6">
    <source>
        <dbReference type="SAM" id="MobiDB-lite"/>
    </source>
</evidence>